<dbReference type="Proteomes" id="UP000235025">
    <property type="component" value="Unassembled WGS sequence"/>
</dbReference>
<proteinExistence type="inferred from homology"/>
<protein>
    <recommendedName>
        <fullName evidence="2">UPF0102 protein CEN50_20780</fullName>
    </recommendedName>
</protein>
<dbReference type="PANTHER" id="PTHR34039:SF1">
    <property type="entry name" value="UPF0102 PROTEIN YRAN"/>
    <property type="match status" value="1"/>
</dbReference>
<sequence>MTNYSPYHYLDIGNAGEDLVAHWLQSQGWIILDRCWRCRWGEIDIVALYAEQIKDGEVFSDGEVGRTGDGESLILDSPHHPITPSPHLPITPSPTLAFVEVKTRSPRNWDAGGRNAITSSKKVKLWRTAQMFLIAHPDKADYLCRFDVAIVSCQQTSTQFGGDKFQENNLISTYVAGYKLKLQEYITAAFDVVNDIDIG</sequence>
<evidence type="ECO:0000256" key="1">
    <source>
        <dbReference type="ARBA" id="ARBA00006738"/>
    </source>
</evidence>
<dbReference type="InterPro" id="IPR011335">
    <property type="entry name" value="Restrct_endonuc-II-like"/>
</dbReference>
<dbReference type="RefSeq" id="WP_102174599.1">
    <property type="nucleotide sequence ID" value="NZ_NMQA01000273.1"/>
</dbReference>
<evidence type="ECO:0000256" key="2">
    <source>
        <dbReference type="HAMAP-Rule" id="MF_00048"/>
    </source>
</evidence>
<dbReference type="Pfam" id="PF02021">
    <property type="entry name" value="UPF0102"/>
    <property type="match status" value="2"/>
</dbReference>
<reference evidence="3 4" key="1">
    <citation type="submission" date="2017-07" db="EMBL/GenBank/DDBJ databases">
        <title>Genomes of Fischerella (Mastigocladus) sp. strains.</title>
        <authorList>
            <person name="Miller S.R."/>
        </authorList>
    </citation>
    <scope>NUCLEOTIDE SEQUENCE [LARGE SCALE GENOMIC DNA]</scope>
    <source>
        <strain evidence="3 4">CCMEE 5268</strain>
    </source>
</reference>
<dbReference type="AlphaFoldDB" id="A0A2N6KBH3"/>
<dbReference type="InterPro" id="IPR003509">
    <property type="entry name" value="UPF0102_YraN-like"/>
</dbReference>
<comment type="caution">
    <text evidence="3">The sequence shown here is derived from an EMBL/GenBank/DDBJ whole genome shotgun (WGS) entry which is preliminary data.</text>
</comment>
<evidence type="ECO:0000313" key="4">
    <source>
        <dbReference type="Proteomes" id="UP000235025"/>
    </source>
</evidence>
<dbReference type="SUPFAM" id="SSF52980">
    <property type="entry name" value="Restriction endonuclease-like"/>
    <property type="match status" value="1"/>
</dbReference>
<evidence type="ECO:0000313" key="3">
    <source>
        <dbReference type="EMBL" id="PLZ95870.1"/>
    </source>
</evidence>
<dbReference type="GO" id="GO:0003676">
    <property type="term" value="F:nucleic acid binding"/>
    <property type="evidence" value="ECO:0007669"/>
    <property type="project" value="InterPro"/>
</dbReference>
<comment type="similarity">
    <text evidence="1 2">Belongs to the UPF0102 family.</text>
</comment>
<dbReference type="InterPro" id="IPR011856">
    <property type="entry name" value="tRNA_endonuc-like_dom_sf"/>
</dbReference>
<dbReference type="EMBL" id="NMQA01000273">
    <property type="protein sequence ID" value="PLZ95870.1"/>
    <property type="molecule type" value="Genomic_DNA"/>
</dbReference>
<name>A0A2N6KBH3_9CYAN</name>
<accession>A0A2N6KBH3</accession>
<dbReference type="HAMAP" id="MF_00048">
    <property type="entry name" value="UPF0102"/>
    <property type="match status" value="1"/>
</dbReference>
<dbReference type="Gene3D" id="3.40.1350.10">
    <property type="match status" value="1"/>
</dbReference>
<organism evidence="3 4">
    <name type="scientific">Fischerella thermalis CCMEE 5268</name>
    <dbReference type="NCBI Taxonomy" id="2019662"/>
    <lineage>
        <taxon>Bacteria</taxon>
        <taxon>Bacillati</taxon>
        <taxon>Cyanobacteriota</taxon>
        <taxon>Cyanophyceae</taxon>
        <taxon>Nostocales</taxon>
        <taxon>Hapalosiphonaceae</taxon>
        <taxon>Fischerella</taxon>
    </lineage>
</organism>
<dbReference type="PANTHER" id="PTHR34039">
    <property type="entry name" value="UPF0102 PROTEIN YRAN"/>
    <property type="match status" value="1"/>
</dbReference>
<gene>
    <name evidence="3" type="ORF">CEN50_20780</name>
</gene>